<feature type="region of interest" description="Disordered" evidence="3">
    <location>
        <begin position="1"/>
        <end position="26"/>
    </location>
</feature>
<dbReference type="SUPFAM" id="SSF51735">
    <property type="entry name" value="NAD(P)-binding Rossmann-fold domains"/>
    <property type="match status" value="1"/>
</dbReference>
<gene>
    <name evidence="4" type="ORF">CAC42_990</name>
</gene>
<dbReference type="OrthoDB" id="191139at2759"/>
<evidence type="ECO:0000256" key="2">
    <source>
        <dbReference type="ARBA" id="ARBA00023002"/>
    </source>
</evidence>
<organism evidence="4 5">
    <name type="scientific">Sphaceloma murrayae</name>
    <dbReference type="NCBI Taxonomy" id="2082308"/>
    <lineage>
        <taxon>Eukaryota</taxon>
        <taxon>Fungi</taxon>
        <taxon>Dikarya</taxon>
        <taxon>Ascomycota</taxon>
        <taxon>Pezizomycotina</taxon>
        <taxon>Dothideomycetes</taxon>
        <taxon>Dothideomycetidae</taxon>
        <taxon>Myriangiales</taxon>
        <taxon>Elsinoaceae</taxon>
        <taxon>Sphaceloma</taxon>
    </lineage>
</organism>
<dbReference type="AlphaFoldDB" id="A0A2K1R2W9"/>
<evidence type="ECO:0000256" key="3">
    <source>
        <dbReference type="SAM" id="MobiDB-lite"/>
    </source>
</evidence>
<dbReference type="GO" id="GO:0016491">
    <property type="term" value="F:oxidoreductase activity"/>
    <property type="evidence" value="ECO:0007669"/>
    <property type="project" value="UniProtKB-KW"/>
</dbReference>
<evidence type="ECO:0000256" key="1">
    <source>
        <dbReference type="ARBA" id="ARBA00006484"/>
    </source>
</evidence>
<dbReference type="Gene3D" id="3.40.50.720">
    <property type="entry name" value="NAD(P)-binding Rossmann-like Domain"/>
    <property type="match status" value="1"/>
</dbReference>
<reference evidence="4 5" key="1">
    <citation type="submission" date="2017-06" db="EMBL/GenBank/DDBJ databases">
        <title>Draft genome sequence of a variant of Elsinoe murrayae.</title>
        <authorList>
            <person name="Cheng Q."/>
        </authorList>
    </citation>
    <scope>NUCLEOTIDE SEQUENCE [LARGE SCALE GENOMIC DNA]</scope>
    <source>
        <strain evidence="4 5">CQ-2017a</strain>
    </source>
</reference>
<dbReference type="STRING" id="2082308.A0A2K1R2W9"/>
<dbReference type="InterPro" id="IPR036291">
    <property type="entry name" value="NAD(P)-bd_dom_sf"/>
</dbReference>
<dbReference type="PRINTS" id="PR00081">
    <property type="entry name" value="GDHRDH"/>
</dbReference>
<evidence type="ECO:0000313" key="4">
    <source>
        <dbReference type="EMBL" id="PNS21631.1"/>
    </source>
</evidence>
<dbReference type="InterPro" id="IPR002347">
    <property type="entry name" value="SDR_fam"/>
</dbReference>
<dbReference type="Pfam" id="PF00106">
    <property type="entry name" value="adh_short"/>
    <property type="match status" value="1"/>
</dbReference>
<keyword evidence="2" id="KW-0560">Oxidoreductase</keyword>
<dbReference type="Proteomes" id="UP000243797">
    <property type="component" value="Unassembled WGS sequence"/>
</dbReference>
<protein>
    <submittedName>
        <fullName evidence="4">Uncharacterized protein</fullName>
    </submittedName>
</protein>
<comment type="caution">
    <text evidence="4">The sequence shown here is derived from an EMBL/GenBank/DDBJ whole genome shotgun (WGS) entry which is preliminary data.</text>
</comment>
<name>A0A2K1R2W9_9PEZI</name>
<keyword evidence="5" id="KW-1185">Reference proteome</keyword>
<dbReference type="PANTHER" id="PTHR24320">
    <property type="entry name" value="RETINOL DEHYDROGENASE"/>
    <property type="match status" value="1"/>
</dbReference>
<sequence>MGAPTISYSPYADAHKNTTGAGDGRPTAMKIIEDEGLINKWTDKVVLVTGANVGLGTETARALHATGARVFVTARTKEKVQPAIKDIMSTSPSKTPIEVVEMDLADLSSVRAGAASFLSRSSQLNVLITNAGIMGVAYGKTADGFERQIGTNHFGHFLLFQLLKETLLKSATPELPSRVVTVSSAGHSIAPPDLDNLNFEKPDTYQPFGAYGASKTANIWMANAIDRRYGSKGLHAFAIHPGVIFDTTLFRDVVPGSLQVDVEGWKKIAKSVAQGAATSIWAATAKGLEGKGGMYLADCQVGAPMTEGEEMGGPNYAPHAYNEEGEEGLWKASCKAVGVPED</sequence>
<dbReference type="EMBL" id="NKHZ01000011">
    <property type="protein sequence ID" value="PNS21631.1"/>
    <property type="molecule type" value="Genomic_DNA"/>
</dbReference>
<comment type="similarity">
    <text evidence="1">Belongs to the short-chain dehydrogenases/reductases (SDR) family.</text>
</comment>
<evidence type="ECO:0000313" key="5">
    <source>
        <dbReference type="Proteomes" id="UP000243797"/>
    </source>
</evidence>
<dbReference type="PANTHER" id="PTHR24320:SF272">
    <property type="entry name" value="NAD(P)-BINDING ROSSMANN-FOLD SUPERFAMILY PROTEIN"/>
    <property type="match status" value="1"/>
</dbReference>
<accession>A0A2K1R2W9</accession>
<proteinExistence type="inferred from homology"/>
<dbReference type="InParanoid" id="A0A2K1R2W9"/>